<evidence type="ECO:0000256" key="5">
    <source>
        <dbReference type="SAM" id="MobiDB-lite"/>
    </source>
</evidence>
<dbReference type="Gene3D" id="3.40.470.10">
    <property type="entry name" value="Uracil-DNA glycosylase-like domain"/>
    <property type="match status" value="1"/>
</dbReference>
<feature type="compositionally biased region" description="Basic and acidic residues" evidence="5">
    <location>
        <begin position="513"/>
        <end position="523"/>
    </location>
</feature>
<feature type="compositionally biased region" description="Basic residues" evidence="5">
    <location>
        <begin position="503"/>
        <end position="512"/>
    </location>
</feature>
<dbReference type="InterPro" id="IPR036895">
    <property type="entry name" value="Uracil-DNA_glycosylase-like_sf"/>
</dbReference>
<reference evidence="6" key="2">
    <citation type="submission" date="2020-11" db="EMBL/GenBank/DDBJ databases">
        <authorList>
            <person name="McCartney M.A."/>
            <person name="Auch B."/>
            <person name="Kono T."/>
            <person name="Mallez S."/>
            <person name="Becker A."/>
            <person name="Gohl D.M."/>
            <person name="Silverstein K.A.T."/>
            <person name="Koren S."/>
            <person name="Bechman K.B."/>
            <person name="Herman A."/>
            <person name="Abrahante J.E."/>
            <person name="Garbe J."/>
        </authorList>
    </citation>
    <scope>NUCLEOTIDE SEQUENCE</scope>
    <source>
        <strain evidence="6">Duluth1</strain>
        <tissue evidence="6">Whole animal</tissue>
    </source>
</reference>
<keyword evidence="2" id="KW-0378">Hydrolase</keyword>
<evidence type="ECO:0000256" key="2">
    <source>
        <dbReference type="ARBA" id="ARBA00022801"/>
    </source>
</evidence>
<proteinExistence type="predicted"/>
<organism evidence="6 7">
    <name type="scientific">Dreissena polymorpha</name>
    <name type="common">Zebra mussel</name>
    <name type="synonym">Mytilus polymorpha</name>
    <dbReference type="NCBI Taxonomy" id="45954"/>
    <lineage>
        <taxon>Eukaryota</taxon>
        <taxon>Metazoa</taxon>
        <taxon>Spiralia</taxon>
        <taxon>Lophotrochozoa</taxon>
        <taxon>Mollusca</taxon>
        <taxon>Bivalvia</taxon>
        <taxon>Autobranchia</taxon>
        <taxon>Heteroconchia</taxon>
        <taxon>Euheterodonta</taxon>
        <taxon>Imparidentia</taxon>
        <taxon>Neoheterodontei</taxon>
        <taxon>Myida</taxon>
        <taxon>Dreissenoidea</taxon>
        <taxon>Dreissenidae</taxon>
        <taxon>Dreissena</taxon>
    </lineage>
</organism>
<keyword evidence="1" id="KW-0227">DNA damage</keyword>
<sequence>MSSTDGSISVLKNMEDSLGASVSSSHLSESDSDTQMSNADSASKMFPESHQSHNTQAGFSHEHNMTGNHGYMSQYGMNHDNHFYKDSASQLCQSQTDNQKQYQCVPGPPFSEKHEPLPPYHCYGANQSPSILPREPSYHTQEENSNFPPTTVDPLINYDENSVMSDSSQLPSVARCDSEPNLLASLGTSMVTCKNGAMQPMASMPHQDQCGIADEGQWDFLHSKQYIENIYGSQISCASVKSESDELRESDSPKTFIDLDKTTKEKKAQEHCKDNMRDGSKPYGKGIMRQGSPLVHRSSNQGNSYGNQMFDNYNHMAGNRWGNFNRASDGNMGGQPMRPGDPNYQNQSYDQYRGNFPPNYPNMGPNQNGNEKSFNQSSYHGNEYNQSDYYNPSHSKNLPGNHGSYGNQRFENGFYPNRGGSEFNTQGNMFPPSPVEQQGSRYPSQGYNGGQGNYSQHYSQQSGHCPPDSLNQYGEMPNYIPRNASPASTGSDFGSMDAPGVVPKKKRGRKRKVDKEPPDENKPRPNTVVMASTKLGPLIDIDNPEATIDTYDFDNQIETIFNFTIEDDLSPIGAQFLQIEQRLVQKMLPIKYGYPVTVIYSPLTYAFQTHRDFVSKYCTTERTLLFLGMNPGPYGASQNGVKYSL</sequence>
<feature type="compositionally biased region" description="Basic and acidic residues" evidence="5">
    <location>
        <begin position="262"/>
        <end position="280"/>
    </location>
</feature>
<accession>A0A9D3YI89</accession>
<dbReference type="PANTHER" id="PTHR13235:SF2">
    <property type="entry name" value="SINGLE-STRAND SELECTIVE MONOFUNCTIONAL URACIL DNA GLYCOSYLASE"/>
    <property type="match status" value="1"/>
</dbReference>
<dbReference type="GO" id="GO:0006284">
    <property type="term" value="P:base-excision repair"/>
    <property type="evidence" value="ECO:0007669"/>
    <property type="project" value="InterPro"/>
</dbReference>
<keyword evidence="4" id="KW-0234">DNA repair</keyword>
<dbReference type="Proteomes" id="UP000828390">
    <property type="component" value="Unassembled WGS sequence"/>
</dbReference>
<feature type="compositionally biased region" description="Low complexity" evidence="5">
    <location>
        <begin position="18"/>
        <end position="27"/>
    </location>
</feature>
<protein>
    <submittedName>
        <fullName evidence="6">Uncharacterized protein</fullName>
    </submittedName>
</protein>
<feature type="region of interest" description="Disordered" evidence="5">
    <location>
        <begin position="262"/>
        <end position="293"/>
    </location>
</feature>
<name>A0A9D3YI89_DREPO</name>
<feature type="region of interest" description="Disordered" evidence="5">
    <location>
        <begin position="18"/>
        <end position="61"/>
    </location>
</feature>
<dbReference type="GO" id="GO:0000703">
    <property type="term" value="F:oxidized pyrimidine nucleobase lesion DNA N-glycosylase activity"/>
    <property type="evidence" value="ECO:0007669"/>
    <property type="project" value="TreeGrafter"/>
</dbReference>
<feature type="compositionally biased region" description="Polar residues" evidence="5">
    <location>
        <begin position="364"/>
        <end position="410"/>
    </location>
</feature>
<dbReference type="AlphaFoldDB" id="A0A9D3YI89"/>
<feature type="region of interest" description="Disordered" evidence="5">
    <location>
        <begin position="322"/>
        <end position="527"/>
    </location>
</feature>
<dbReference type="GO" id="GO:0017065">
    <property type="term" value="F:single-strand selective uracil DNA N-glycosylase activity"/>
    <property type="evidence" value="ECO:0007669"/>
    <property type="project" value="InterPro"/>
</dbReference>
<dbReference type="EMBL" id="JAIWYP010000015">
    <property type="protein sequence ID" value="KAH3700992.1"/>
    <property type="molecule type" value="Genomic_DNA"/>
</dbReference>
<gene>
    <name evidence="6" type="ORF">DPMN_075975</name>
</gene>
<evidence type="ECO:0000313" key="7">
    <source>
        <dbReference type="Proteomes" id="UP000828390"/>
    </source>
</evidence>
<evidence type="ECO:0000256" key="1">
    <source>
        <dbReference type="ARBA" id="ARBA00022763"/>
    </source>
</evidence>
<comment type="caution">
    <text evidence="6">The sequence shown here is derived from an EMBL/GenBank/DDBJ whole genome shotgun (WGS) entry which is preliminary data.</text>
</comment>
<dbReference type="PANTHER" id="PTHR13235">
    <property type="entry name" value="SINGLE-STRAND SELECTIVE MONOFUNCTIONAL URACIL DNA GLYCOSYLASE"/>
    <property type="match status" value="1"/>
</dbReference>
<evidence type="ECO:0000256" key="3">
    <source>
        <dbReference type="ARBA" id="ARBA00023125"/>
    </source>
</evidence>
<dbReference type="InterPro" id="IPR039134">
    <property type="entry name" value="SMUG1"/>
</dbReference>
<evidence type="ECO:0000256" key="4">
    <source>
        <dbReference type="ARBA" id="ARBA00023204"/>
    </source>
</evidence>
<reference evidence="6" key="1">
    <citation type="journal article" date="2019" name="bioRxiv">
        <title>The Genome of the Zebra Mussel, Dreissena polymorpha: A Resource for Invasive Species Research.</title>
        <authorList>
            <person name="McCartney M.A."/>
            <person name="Auch B."/>
            <person name="Kono T."/>
            <person name="Mallez S."/>
            <person name="Zhang Y."/>
            <person name="Obille A."/>
            <person name="Becker A."/>
            <person name="Abrahante J.E."/>
            <person name="Garbe J."/>
            <person name="Badalamenti J.P."/>
            <person name="Herman A."/>
            <person name="Mangelson H."/>
            <person name="Liachko I."/>
            <person name="Sullivan S."/>
            <person name="Sone E.D."/>
            <person name="Koren S."/>
            <person name="Silverstein K.A.T."/>
            <person name="Beckman K.B."/>
            <person name="Gohl D.M."/>
        </authorList>
    </citation>
    <scope>NUCLEOTIDE SEQUENCE</scope>
    <source>
        <strain evidence="6">Duluth1</strain>
        <tissue evidence="6">Whole animal</tissue>
    </source>
</reference>
<dbReference type="GO" id="GO:0003677">
    <property type="term" value="F:DNA binding"/>
    <property type="evidence" value="ECO:0007669"/>
    <property type="project" value="UniProtKB-KW"/>
</dbReference>
<dbReference type="SUPFAM" id="SSF52141">
    <property type="entry name" value="Uracil-DNA glycosylase-like"/>
    <property type="match status" value="1"/>
</dbReference>
<keyword evidence="3" id="KW-0238">DNA-binding</keyword>
<keyword evidence="7" id="KW-1185">Reference proteome</keyword>
<evidence type="ECO:0000313" key="6">
    <source>
        <dbReference type="EMBL" id="KAH3700992.1"/>
    </source>
</evidence>